<reference evidence="1 2" key="1">
    <citation type="submission" date="2018-07" db="EMBL/GenBank/DDBJ databases">
        <title>Oceanihabitans testaceum sp. nov., isolated from marine sediment.</title>
        <authorList>
            <person name="Li C.-M."/>
        </authorList>
    </citation>
    <scope>NUCLEOTIDE SEQUENCE [LARGE SCALE GENOMIC DNA]</scope>
    <source>
        <strain evidence="1 2">S9-10</strain>
    </source>
</reference>
<dbReference type="NCBIfam" id="TIGR04131">
    <property type="entry name" value="Bac_Flav_CTERM"/>
    <property type="match status" value="1"/>
</dbReference>
<evidence type="ECO:0000313" key="1">
    <source>
        <dbReference type="EMBL" id="RCU56840.1"/>
    </source>
</evidence>
<protein>
    <submittedName>
        <fullName evidence="1">Gliding motility-associated C-terminal domain-containing protein</fullName>
    </submittedName>
</protein>
<keyword evidence="2" id="KW-1185">Reference proteome</keyword>
<dbReference type="Proteomes" id="UP000252249">
    <property type="component" value="Unassembled WGS sequence"/>
</dbReference>
<evidence type="ECO:0000313" key="2">
    <source>
        <dbReference type="Proteomes" id="UP000252249"/>
    </source>
</evidence>
<gene>
    <name evidence="1" type="ORF">DU428_10835</name>
</gene>
<dbReference type="OrthoDB" id="1140688at2"/>
<dbReference type="AlphaFoldDB" id="A0A368P3J1"/>
<dbReference type="Gene3D" id="2.60.40.10">
    <property type="entry name" value="Immunoglobulins"/>
    <property type="match status" value="1"/>
</dbReference>
<proteinExistence type="predicted"/>
<sequence length="615" mass="69024">MKIPNILLYFILFIMNLFQVHAQDISLYQQYNGRINYTAIGNTLNEFENNILQDFCETLASSSAELNTPETANIIAAYLYWAGSGEGDLEVSLNNNNITAEETYTVDYHDPQQGTLTYFSCFADITEIVSNLGNTNYTLSDLDISETLATNPGYCSNRTNFAGWSIYVIYEDESLPINQVSLFQGLEIINRVVQEKTIVIDNLNVLDNDGAKIGFLAWEGDSDLNYGETLQINGNIISNPPLNPADNAFNGTNTFTNSSTFYNGDLDVYDIQNNIAIGDTSLEIKLTTGATDDFGVFRADLIILNNIITVLNSQLPDATIVIDEVYIPCYSRDIEVDYSVFNLNSTEILPANTPIAFYANNELIGQSNTQFDIAIDDFETGSILLNIPNNIPDNFTLSVVVDDTGNGNGILIELNETNNTTTENIQLIPIPDITPLAPLLSCDIGFNTATFNLSSQLNFIEYEDINNIQFYPDLEDLLINENQILILENYQSTSNAQTIYISQQTETCPKIFQFKLLTENCPPIIPQGFSPNNDGVNDWFNIQGLYDIFEKHELQIYNRYGTLIFVGNNNLKWEGKANRGLNNKDKILPVGTYFYVLNLNDPKYKIMTGWVYLNR</sequence>
<dbReference type="EMBL" id="QPIG01000004">
    <property type="protein sequence ID" value="RCU56840.1"/>
    <property type="molecule type" value="Genomic_DNA"/>
</dbReference>
<organism evidence="1 2">
    <name type="scientific">Oceanihabitans sediminis</name>
    <dbReference type="NCBI Taxonomy" id="1812012"/>
    <lineage>
        <taxon>Bacteria</taxon>
        <taxon>Pseudomonadati</taxon>
        <taxon>Bacteroidota</taxon>
        <taxon>Flavobacteriia</taxon>
        <taxon>Flavobacteriales</taxon>
        <taxon>Flavobacteriaceae</taxon>
        <taxon>Oceanihabitans</taxon>
    </lineage>
</organism>
<dbReference type="InterPro" id="IPR026341">
    <property type="entry name" value="T9SS_type_B"/>
</dbReference>
<dbReference type="InterPro" id="IPR013783">
    <property type="entry name" value="Ig-like_fold"/>
</dbReference>
<comment type="caution">
    <text evidence="1">The sequence shown here is derived from an EMBL/GenBank/DDBJ whole genome shotgun (WGS) entry which is preliminary data.</text>
</comment>
<name>A0A368P3J1_9FLAO</name>
<accession>A0A368P3J1</accession>
<dbReference type="Pfam" id="PF13585">
    <property type="entry name" value="CHU_C"/>
    <property type="match status" value="1"/>
</dbReference>